<dbReference type="InterPro" id="IPR026050">
    <property type="entry name" value="C1GALT1/C1GALT1_chp1"/>
</dbReference>
<evidence type="ECO:0000313" key="7">
    <source>
        <dbReference type="EMBL" id="KAF2280806.1"/>
    </source>
</evidence>
<dbReference type="PANTHER" id="PTHR23033:SF47">
    <property type="entry name" value="APPLE DOMAIN-CONTAINING PROTEIN-RELATED"/>
    <property type="match status" value="1"/>
</dbReference>
<reference evidence="7" key="1">
    <citation type="journal article" date="2020" name="Stud. Mycol.">
        <title>101 Dothideomycetes genomes: a test case for predicting lifestyles and emergence of pathogens.</title>
        <authorList>
            <person name="Haridas S."/>
            <person name="Albert R."/>
            <person name="Binder M."/>
            <person name="Bloem J."/>
            <person name="Labutti K."/>
            <person name="Salamov A."/>
            <person name="Andreopoulos B."/>
            <person name="Baker S."/>
            <person name="Barry K."/>
            <person name="Bills G."/>
            <person name="Bluhm B."/>
            <person name="Cannon C."/>
            <person name="Castanera R."/>
            <person name="Culley D."/>
            <person name="Daum C."/>
            <person name="Ezra D."/>
            <person name="Gonzalez J."/>
            <person name="Henrissat B."/>
            <person name="Kuo A."/>
            <person name="Liang C."/>
            <person name="Lipzen A."/>
            <person name="Lutzoni F."/>
            <person name="Magnuson J."/>
            <person name="Mondo S."/>
            <person name="Nolan M."/>
            <person name="Ohm R."/>
            <person name="Pangilinan J."/>
            <person name="Park H.-J."/>
            <person name="Ramirez L."/>
            <person name="Alfaro M."/>
            <person name="Sun H."/>
            <person name="Tritt A."/>
            <person name="Yoshinaga Y."/>
            <person name="Zwiers L.-H."/>
            <person name="Turgeon B."/>
            <person name="Goodwin S."/>
            <person name="Spatafora J."/>
            <person name="Crous P."/>
            <person name="Grigoriev I."/>
        </authorList>
    </citation>
    <scope>NUCLEOTIDE SEQUENCE</scope>
    <source>
        <strain evidence="7">CBS 379.55</strain>
    </source>
</reference>
<comment type="subcellular location">
    <subcellularLocation>
        <location evidence="1">Membrane</location>
        <topology evidence="1">Single-pass type II membrane protein</topology>
    </subcellularLocation>
</comment>
<dbReference type="GeneID" id="54550495"/>
<keyword evidence="4" id="KW-0735">Signal-anchor</keyword>
<keyword evidence="6" id="KW-0472">Membrane</keyword>
<evidence type="ECO:0000256" key="6">
    <source>
        <dbReference type="ARBA" id="ARBA00023136"/>
    </source>
</evidence>
<accession>A0A6A6JYH6</accession>
<dbReference type="EMBL" id="ML986484">
    <property type="protein sequence ID" value="KAF2280806.1"/>
    <property type="molecule type" value="Genomic_DNA"/>
</dbReference>
<dbReference type="OrthoDB" id="414175at2759"/>
<gene>
    <name evidence="7" type="ORF">EI97DRAFT_428902</name>
</gene>
<dbReference type="Proteomes" id="UP000800097">
    <property type="component" value="Unassembled WGS sequence"/>
</dbReference>
<keyword evidence="8" id="KW-1185">Reference proteome</keyword>
<dbReference type="PROSITE" id="PS51257">
    <property type="entry name" value="PROKAR_LIPOPROTEIN"/>
    <property type="match status" value="1"/>
</dbReference>
<evidence type="ECO:0008006" key="9">
    <source>
        <dbReference type="Google" id="ProtNLM"/>
    </source>
</evidence>
<protein>
    <recommendedName>
        <fullName evidence="9">Glycosyltransferase family 31 protein</fullName>
    </recommendedName>
</protein>
<dbReference type="RefSeq" id="XP_033658343.1">
    <property type="nucleotide sequence ID" value="XM_033797320.1"/>
</dbReference>
<evidence type="ECO:0000313" key="8">
    <source>
        <dbReference type="Proteomes" id="UP000800097"/>
    </source>
</evidence>
<dbReference type="GO" id="GO:0016020">
    <property type="term" value="C:membrane"/>
    <property type="evidence" value="ECO:0007669"/>
    <property type="project" value="UniProtKB-SubCell"/>
</dbReference>
<dbReference type="AlphaFoldDB" id="A0A6A6JYH6"/>
<evidence type="ECO:0000256" key="2">
    <source>
        <dbReference type="ARBA" id="ARBA00006462"/>
    </source>
</evidence>
<dbReference type="PANTHER" id="PTHR23033">
    <property type="entry name" value="BETA1,3-GALACTOSYLTRANSFERASE"/>
    <property type="match status" value="1"/>
</dbReference>
<keyword evidence="5" id="KW-1133">Transmembrane helix</keyword>
<evidence type="ECO:0000256" key="1">
    <source>
        <dbReference type="ARBA" id="ARBA00004606"/>
    </source>
</evidence>
<proteinExistence type="inferred from homology"/>
<evidence type="ECO:0000256" key="4">
    <source>
        <dbReference type="ARBA" id="ARBA00022968"/>
    </source>
</evidence>
<keyword evidence="3" id="KW-0812">Transmembrane</keyword>
<dbReference type="Gene3D" id="3.90.550.50">
    <property type="match status" value="1"/>
</dbReference>
<dbReference type="Gene3D" id="3.50.4.10">
    <property type="entry name" value="Hepatocyte Growth Factor"/>
    <property type="match status" value="1"/>
</dbReference>
<organism evidence="7 8">
    <name type="scientific">Westerdykella ornata</name>
    <dbReference type="NCBI Taxonomy" id="318751"/>
    <lineage>
        <taxon>Eukaryota</taxon>
        <taxon>Fungi</taxon>
        <taxon>Dikarya</taxon>
        <taxon>Ascomycota</taxon>
        <taxon>Pezizomycotina</taxon>
        <taxon>Dothideomycetes</taxon>
        <taxon>Pleosporomycetidae</taxon>
        <taxon>Pleosporales</taxon>
        <taxon>Sporormiaceae</taxon>
        <taxon>Westerdykella</taxon>
    </lineage>
</organism>
<evidence type="ECO:0000256" key="5">
    <source>
        <dbReference type="ARBA" id="ARBA00022989"/>
    </source>
</evidence>
<evidence type="ECO:0000256" key="3">
    <source>
        <dbReference type="ARBA" id="ARBA00022692"/>
    </source>
</evidence>
<name>A0A6A6JYH6_WESOR</name>
<comment type="similarity">
    <text evidence="2">Belongs to the glycosyltransferase 31 family. Beta3-Gal-T subfamily.</text>
</comment>
<sequence>MLVVVKTGATEIHQKLPIHFSTTLSCIPHFVIYSDLEENIHGHEVHDVLASISADTKASNKDLAFYKRLQDSHRAGRHPSTLQGKDIGQLAWNLDKWKFIPMMDHALRYASSPSTKWFFFIEADTAVIWDTIFAFVSRFDPDQPWYMGSPAWIGDVEFAHGGTGWLMSRPAVEAVARQWRDDQAGVEELVARPENWAGECSLAQLLKKADIGLTHAWPILQGETPSSLDYTENHWCFPVGTYHHVNETWVTDIWEFGEEWAGGHEDVKKEPMRHRDAFDHFVYPHLAPERRGWDNLCKGGDAVTLKSVEECRKMCEARPACLQWSFKVGKWWSFKGGECRSADVVQLGESKEGAEEMVSGWMMDRVDQFRERLKGCEGRDYWVP</sequence>